<gene>
    <name evidence="1" type="ORF">OWV82_002678</name>
</gene>
<evidence type="ECO:0000313" key="2">
    <source>
        <dbReference type="Proteomes" id="UP001164539"/>
    </source>
</evidence>
<reference evidence="1 2" key="1">
    <citation type="journal article" date="2023" name="Science">
        <title>Complex scaffold remodeling in plant triterpene biosynthesis.</title>
        <authorList>
            <person name="De La Pena R."/>
            <person name="Hodgson H."/>
            <person name="Liu J.C."/>
            <person name="Stephenson M.J."/>
            <person name="Martin A.C."/>
            <person name="Owen C."/>
            <person name="Harkess A."/>
            <person name="Leebens-Mack J."/>
            <person name="Jimenez L.E."/>
            <person name="Osbourn A."/>
            <person name="Sattely E.S."/>
        </authorList>
    </citation>
    <scope>NUCLEOTIDE SEQUENCE [LARGE SCALE GENOMIC DNA]</scope>
    <source>
        <strain evidence="2">cv. JPN11</strain>
        <tissue evidence="1">Leaf</tissue>
    </source>
</reference>
<dbReference type="Proteomes" id="UP001164539">
    <property type="component" value="Chromosome 1"/>
</dbReference>
<sequence>MLHCLSFNPPSFAVMSSSKFSSSLYLLTFVFLLQTGFGVGSIFHICTSSENNTGADDLYEANWNKLMGYLYCQAPPTGFGKGNLGESPNPANYGLALCRGDVSVSDCKTCVVDASVEIQKSCPNNKAAIIWYDNCLLKYSDKDFFGQIDNSNKFYMWNLQSVSNPGLFNQKTKTMLSQLANKAYISPKMYAVGETELGDSKKLYGLTQCTRDLSANDCKKCLDGIIAELPRCCAGKEGGRVISGSCNFRYEMYPIVSE</sequence>
<accession>A0ACC1Z2Y9</accession>
<comment type="caution">
    <text evidence="1">The sequence shown here is derived from an EMBL/GenBank/DDBJ whole genome shotgun (WGS) entry which is preliminary data.</text>
</comment>
<dbReference type="EMBL" id="CM051394">
    <property type="protein sequence ID" value="KAJ4729984.1"/>
    <property type="molecule type" value="Genomic_DNA"/>
</dbReference>
<proteinExistence type="predicted"/>
<evidence type="ECO:0000313" key="1">
    <source>
        <dbReference type="EMBL" id="KAJ4729984.1"/>
    </source>
</evidence>
<name>A0ACC1Z2Y9_MELAZ</name>
<protein>
    <submittedName>
        <fullName evidence="1">Cysteine-rich repeat secretory protein</fullName>
    </submittedName>
</protein>
<organism evidence="1 2">
    <name type="scientific">Melia azedarach</name>
    <name type="common">Chinaberry tree</name>
    <dbReference type="NCBI Taxonomy" id="155640"/>
    <lineage>
        <taxon>Eukaryota</taxon>
        <taxon>Viridiplantae</taxon>
        <taxon>Streptophyta</taxon>
        <taxon>Embryophyta</taxon>
        <taxon>Tracheophyta</taxon>
        <taxon>Spermatophyta</taxon>
        <taxon>Magnoliopsida</taxon>
        <taxon>eudicotyledons</taxon>
        <taxon>Gunneridae</taxon>
        <taxon>Pentapetalae</taxon>
        <taxon>rosids</taxon>
        <taxon>malvids</taxon>
        <taxon>Sapindales</taxon>
        <taxon>Meliaceae</taxon>
        <taxon>Melia</taxon>
    </lineage>
</organism>
<keyword evidence="2" id="KW-1185">Reference proteome</keyword>